<protein>
    <submittedName>
        <fullName evidence="4">Mitochondrion protein</fullName>
    </submittedName>
</protein>
<dbReference type="RefSeq" id="XP_052947533.1">
    <property type="nucleotide sequence ID" value="XM_053089291.1"/>
</dbReference>
<dbReference type="Proteomes" id="UP001164286">
    <property type="component" value="Unassembled WGS sequence"/>
</dbReference>
<dbReference type="GO" id="GO:0046872">
    <property type="term" value="F:metal ion binding"/>
    <property type="evidence" value="ECO:0007669"/>
    <property type="project" value="UniProtKB-KW"/>
</dbReference>
<name>A0AA38LXT9_9TREE</name>
<keyword evidence="5" id="KW-1185">Reference proteome</keyword>
<dbReference type="AlphaFoldDB" id="A0AA38LXT9"/>
<evidence type="ECO:0000313" key="4">
    <source>
        <dbReference type="EMBL" id="KAI9637756.1"/>
    </source>
</evidence>
<reference evidence="4" key="1">
    <citation type="journal article" date="2022" name="G3 (Bethesda)">
        <title>High quality genome of the basidiomycete yeast Dioszegia hungarica PDD-24b-2 isolated from cloud water.</title>
        <authorList>
            <person name="Jarrige D."/>
            <person name="Haridas S."/>
            <person name="Bleykasten-Grosshans C."/>
            <person name="Joly M."/>
            <person name="Nadalig T."/>
            <person name="Sancelme M."/>
            <person name="Vuilleumier S."/>
            <person name="Grigoriev I.V."/>
            <person name="Amato P."/>
            <person name="Bringel F."/>
        </authorList>
    </citation>
    <scope>NUCLEOTIDE SEQUENCE</scope>
    <source>
        <strain evidence="4">PDD-24b-2</strain>
    </source>
</reference>
<accession>A0AA38LXT9</accession>
<comment type="similarity">
    <text evidence="1">Belongs to the FAH family.</text>
</comment>
<dbReference type="GeneID" id="77728496"/>
<evidence type="ECO:0000256" key="2">
    <source>
        <dbReference type="ARBA" id="ARBA00022723"/>
    </source>
</evidence>
<dbReference type="GO" id="GO:0006107">
    <property type="term" value="P:oxaloacetate metabolic process"/>
    <property type="evidence" value="ECO:0007669"/>
    <property type="project" value="UniProtKB-ARBA"/>
</dbReference>
<dbReference type="FunFam" id="3.90.850.10:FF:000002">
    <property type="entry name" value="2-hydroxyhepta-2,4-diene-1,7-dioate isomerase"/>
    <property type="match status" value="1"/>
</dbReference>
<sequence length="303" mass="32399">MPISRLIRFIPRALSSTSSSSSALPSLARAAPLIGEPVDPELDVGLATYSNQDVEVDVYSGTSVLAPGSKTGKREMVGRLLSPLAREEVGTIRCIGLNYHRHASEMDMSPPPLPTLFLKPSTALGDPYPAPTILPKAFEQDNAADYEAELVVVIGKDCKNVGEEEAMDYVLGYTAANDVSSRLAQFAQSQWCFSKGFDGACPLGPALVMRDQVELGKMEIRAELNGETVQESGINDLIFGVPKIVSFLSQGTTLPAGTIILTGTPAGVGWSSKPRKTLQDGDEYRVWVSGGVGTLINKIEQEV</sequence>
<dbReference type="GO" id="GO:0050163">
    <property type="term" value="F:oxaloacetate tautomerase activity"/>
    <property type="evidence" value="ECO:0007669"/>
    <property type="project" value="UniProtKB-ARBA"/>
</dbReference>
<comment type="caution">
    <text evidence="4">The sequence shown here is derived from an EMBL/GenBank/DDBJ whole genome shotgun (WGS) entry which is preliminary data.</text>
</comment>
<evidence type="ECO:0000259" key="3">
    <source>
        <dbReference type="Pfam" id="PF01557"/>
    </source>
</evidence>
<organism evidence="4 5">
    <name type="scientific">Dioszegia hungarica</name>
    <dbReference type="NCBI Taxonomy" id="4972"/>
    <lineage>
        <taxon>Eukaryota</taxon>
        <taxon>Fungi</taxon>
        <taxon>Dikarya</taxon>
        <taxon>Basidiomycota</taxon>
        <taxon>Agaricomycotina</taxon>
        <taxon>Tremellomycetes</taxon>
        <taxon>Tremellales</taxon>
        <taxon>Bulleribasidiaceae</taxon>
        <taxon>Dioszegia</taxon>
    </lineage>
</organism>
<dbReference type="PANTHER" id="PTHR11820:SF7">
    <property type="entry name" value="ACYLPYRUVASE FAHD1, MITOCHONDRIAL"/>
    <property type="match status" value="1"/>
</dbReference>
<keyword evidence="2" id="KW-0479">Metal-binding</keyword>
<dbReference type="InterPro" id="IPR011234">
    <property type="entry name" value="Fumarylacetoacetase-like_C"/>
</dbReference>
<dbReference type="InterPro" id="IPR036663">
    <property type="entry name" value="Fumarylacetoacetase_C_sf"/>
</dbReference>
<dbReference type="Pfam" id="PF01557">
    <property type="entry name" value="FAA_hydrolase"/>
    <property type="match status" value="1"/>
</dbReference>
<dbReference type="EMBL" id="JAKWFO010000003">
    <property type="protein sequence ID" value="KAI9637756.1"/>
    <property type="molecule type" value="Genomic_DNA"/>
</dbReference>
<dbReference type="Gene3D" id="3.90.850.10">
    <property type="entry name" value="Fumarylacetoacetase-like, C-terminal domain"/>
    <property type="match status" value="1"/>
</dbReference>
<dbReference type="GO" id="GO:0018773">
    <property type="term" value="F:acetylpyruvate hydrolase activity"/>
    <property type="evidence" value="ECO:0007669"/>
    <property type="project" value="TreeGrafter"/>
</dbReference>
<feature type="domain" description="Fumarylacetoacetase-like C-terminal" evidence="3">
    <location>
        <begin position="91"/>
        <end position="299"/>
    </location>
</feature>
<evidence type="ECO:0000313" key="5">
    <source>
        <dbReference type="Proteomes" id="UP001164286"/>
    </source>
</evidence>
<gene>
    <name evidence="4" type="ORF">MKK02DRAFT_35889</name>
</gene>
<evidence type="ECO:0000256" key="1">
    <source>
        <dbReference type="ARBA" id="ARBA00010211"/>
    </source>
</evidence>
<dbReference type="SUPFAM" id="SSF56529">
    <property type="entry name" value="FAH"/>
    <property type="match status" value="1"/>
</dbReference>
<dbReference type="PANTHER" id="PTHR11820">
    <property type="entry name" value="ACYLPYRUVASE"/>
    <property type="match status" value="1"/>
</dbReference>
<proteinExistence type="inferred from homology"/>